<evidence type="ECO:0000256" key="1">
    <source>
        <dbReference type="SAM" id="Phobius"/>
    </source>
</evidence>
<keyword evidence="3" id="KW-1185">Reference proteome</keyword>
<comment type="caution">
    <text evidence="2">The sequence shown here is derived from an EMBL/GenBank/DDBJ whole genome shotgun (WGS) entry which is preliminary data.</text>
</comment>
<dbReference type="EMBL" id="JBHSGG010000001">
    <property type="protein sequence ID" value="MFC4726601.1"/>
    <property type="molecule type" value="Genomic_DNA"/>
</dbReference>
<dbReference type="RefSeq" id="WP_377002489.1">
    <property type="nucleotide sequence ID" value="NZ_JBHSGG010000001.1"/>
</dbReference>
<accession>A0ABV9NE69</accession>
<keyword evidence="1" id="KW-1133">Transmembrane helix</keyword>
<evidence type="ECO:0008006" key="4">
    <source>
        <dbReference type="Google" id="ProtNLM"/>
    </source>
</evidence>
<dbReference type="Proteomes" id="UP001595892">
    <property type="component" value="Unassembled WGS sequence"/>
</dbReference>
<organism evidence="2 3">
    <name type="scientific">Coralloluteibacterium thermophilum</name>
    <dbReference type="NCBI Taxonomy" id="2707049"/>
    <lineage>
        <taxon>Bacteria</taxon>
        <taxon>Pseudomonadati</taxon>
        <taxon>Pseudomonadota</taxon>
        <taxon>Gammaproteobacteria</taxon>
        <taxon>Lysobacterales</taxon>
        <taxon>Lysobacteraceae</taxon>
        <taxon>Coralloluteibacterium</taxon>
    </lineage>
</organism>
<sequence>MPPTPSAPPAGSVSPAAFAAFVRGVERRGYVFAESQCGDAARAHQALAQALVELRARAGTLALADWSLAFWARLIAQPQLRGFAAGSDAPPEADVLGAITAGPRAALLLRLVGGLELGPAARALGVSEQAYRHALARAMETLRGRADGASDAALFALRDALHARVKALPEPIRAHLAQMREDIARGRTPPAPPAAARPATSSSRRRGLLVVLWIAFAAVLLALAATFLPRERVPGLAPGVSQALPEAPLPARTLPPEAELLADPDFAMHADPDGARIAQRLDFFSWYAAEGADLATEAADASQ</sequence>
<dbReference type="InterPro" id="IPR013324">
    <property type="entry name" value="RNA_pol_sigma_r3/r4-like"/>
</dbReference>
<reference evidence="3" key="1">
    <citation type="journal article" date="2019" name="Int. J. Syst. Evol. Microbiol.">
        <title>The Global Catalogue of Microorganisms (GCM) 10K type strain sequencing project: providing services to taxonomists for standard genome sequencing and annotation.</title>
        <authorList>
            <consortium name="The Broad Institute Genomics Platform"/>
            <consortium name="The Broad Institute Genome Sequencing Center for Infectious Disease"/>
            <person name="Wu L."/>
            <person name="Ma J."/>
        </authorList>
    </citation>
    <scope>NUCLEOTIDE SEQUENCE [LARGE SCALE GENOMIC DNA]</scope>
    <source>
        <strain evidence="3">CGMCC 1.13574</strain>
    </source>
</reference>
<dbReference type="SUPFAM" id="SSF88659">
    <property type="entry name" value="Sigma3 and sigma4 domains of RNA polymerase sigma factors"/>
    <property type="match status" value="1"/>
</dbReference>
<protein>
    <recommendedName>
        <fullName evidence="4">RNA polymerase sigma factor 70 region 4 type 2 domain-containing protein</fullName>
    </recommendedName>
</protein>
<dbReference type="InterPro" id="IPR036388">
    <property type="entry name" value="WH-like_DNA-bd_sf"/>
</dbReference>
<proteinExistence type="predicted"/>
<feature type="transmembrane region" description="Helical" evidence="1">
    <location>
        <begin position="207"/>
        <end position="228"/>
    </location>
</feature>
<evidence type="ECO:0000313" key="3">
    <source>
        <dbReference type="Proteomes" id="UP001595892"/>
    </source>
</evidence>
<keyword evidence="1" id="KW-0812">Transmembrane</keyword>
<evidence type="ECO:0000313" key="2">
    <source>
        <dbReference type="EMBL" id="MFC4726601.1"/>
    </source>
</evidence>
<gene>
    <name evidence="2" type="ORF">ACFO3Q_00220</name>
</gene>
<keyword evidence="1" id="KW-0472">Membrane</keyword>
<dbReference type="Gene3D" id="1.10.10.10">
    <property type="entry name" value="Winged helix-like DNA-binding domain superfamily/Winged helix DNA-binding domain"/>
    <property type="match status" value="1"/>
</dbReference>
<name>A0ABV9NE69_9GAMM</name>